<keyword evidence="7" id="KW-0812">Transmembrane</keyword>
<dbReference type="SUPFAM" id="SSF81321">
    <property type="entry name" value="Family A G protein-coupled receptor-like"/>
    <property type="match status" value="1"/>
</dbReference>
<dbReference type="PANTHER" id="PTHR24246">
    <property type="entry name" value="OLFACTORY RECEPTOR AND ADENOSINE RECEPTOR"/>
    <property type="match status" value="1"/>
</dbReference>
<dbReference type="GO" id="GO:0005886">
    <property type="term" value="C:plasma membrane"/>
    <property type="evidence" value="ECO:0007669"/>
    <property type="project" value="UniProtKB-SubCell"/>
</dbReference>
<evidence type="ECO:0000256" key="3">
    <source>
        <dbReference type="ARBA" id="ARBA00023040"/>
    </source>
</evidence>
<feature type="transmembrane region" description="Helical" evidence="7">
    <location>
        <begin position="108"/>
        <end position="130"/>
    </location>
</feature>
<keyword evidence="6" id="KW-0807">Transducer</keyword>
<keyword evidence="9" id="KW-1185">Reference proteome</keyword>
<accession>A0AAN9C4W2</accession>
<evidence type="ECO:0000256" key="6">
    <source>
        <dbReference type="ARBA" id="ARBA00023224"/>
    </source>
</evidence>
<dbReference type="AlphaFoldDB" id="A0AAN9C4W2"/>
<keyword evidence="7" id="KW-1133">Transmembrane helix</keyword>
<evidence type="ECO:0000256" key="4">
    <source>
        <dbReference type="ARBA" id="ARBA00023170"/>
    </source>
</evidence>
<keyword evidence="5" id="KW-0325">Glycoprotein</keyword>
<feature type="transmembrane region" description="Helical" evidence="7">
    <location>
        <begin position="142"/>
        <end position="166"/>
    </location>
</feature>
<feature type="transmembrane region" description="Helical" evidence="7">
    <location>
        <begin position="31"/>
        <end position="51"/>
    </location>
</feature>
<evidence type="ECO:0000256" key="5">
    <source>
        <dbReference type="ARBA" id="ARBA00023180"/>
    </source>
</evidence>
<feature type="transmembrane region" description="Helical" evidence="7">
    <location>
        <begin position="63"/>
        <end position="81"/>
    </location>
</feature>
<feature type="transmembrane region" description="Helical" evidence="7">
    <location>
        <begin position="186"/>
        <end position="210"/>
    </location>
</feature>
<dbReference type="PANTHER" id="PTHR24246:SF27">
    <property type="entry name" value="ADENOSINE RECEPTOR, ISOFORM A"/>
    <property type="match status" value="1"/>
</dbReference>
<evidence type="ECO:0000256" key="2">
    <source>
        <dbReference type="ARBA" id="ARBA00022475"/>
    </source>
</evidence>
<keyword evidence="7" id="KW-0472">Membrane</keyword>
<reference evidence="8 9" key="1">
    <citation type="submission" date="2024-02" db="EMBL/GenBank/DDBJ databases">
        <title>Chromosome-scale genome assembly of the rough periwinkle Littorina saxatilis.</title>
        <authorList>
            <person name="De Jode A."/>
            <person name="Faria R."/>
            <person name="Formenti G."/>
            <person name="Sims Y."/>
            <person name="Smith T.P."/>
            <person name="Tracey A."/>
            <person name="Wood J.M.D."/>
            <person name="Zagrodzka Z.B."/>
            <person name="Johannesson K."/>
            <person name="Butlin R.K."/>
            <person name="Leder E.H."/>
        </authorList>
    </citation>
    <scope>NUCLEOTIDE SEQUENCE [LARGE SCALE GENOMIC DNA]</scope>
    <source>
        <strain evidence="8">Snail1</strain>
        <tissue evidence="8">Muscle</tissue>
    </source>
</reference>
<evidence type="ECO:0000256" key="1">
    <source>
        <dbReference type="ARBA" id="ARBA00004651"/>
    </source>
</evidence>
<evidence type="ECO:0000313" key="8">
    <source>
        <dbReference type="EMBL" id="KAK7116724.1"/>
    </source>
</evidence>
<keyword evidence="2" id="KW-1003">Cell membrane</keyword>
<sequence>MEHPGTEDDFPEMKNMTSEDADALQVRARQNVVLCMLGLIFNGTLLVVVSISVRLRRSSKYQLIASLSLADVMLGLIYLPLDTSMALQGGVWGHGCWLMYFTYGLQEFVMPTIVSLTLSALCIEYSATMFCSVTPKLRRRIAVLGVCIPWLTGFLALMPVCLKRIVTSSGSFTAACVDHHWDAPTIIFLIGLFGFLPLTFLTGALLLMVVCHCCRPPDERIAVRTIISRSEGVYLTHEVADTFFACLISLAFNLPFLVDFSLHLQCEGMTCHSPTRGQHVLEVLRTTESIFFPAVWMLGMEFRHGLFTSCKCCYRYCDVDVENSIT</sequence>
<dbReference type="CDD" id="cd00637">
    <property type="entry name" value="7tm_classA_rhodopsin-like"/>
    <property type="match status" value="1"/>
</dbReference>
<protein>
    <recommendedName>
        <fullName evidence="10">G-protein coupled receptors family 1 profile domain-containing protein</fullName>
    </recommendedName>
</protein>
<dbReference type="Proteomes" id="UP001374579">
    <property type="component" value="Unassembled WGS sequence"/>
</dbReference>
<keyword evidence="4" id="KW-0675">Receptor</keyword>
<dbReference type="GO" id="GO:0004930">
    <property type="term" value="F:G protein-coupled receptor activity"/>
    <property type="evidence" value="ECO:0007669"/>
    <property type="project" value="UniProtKB-KW"/>
</dbReference>
<comment type="subcellular location">
    <subcellularLocation>
        <location evidence="1">Cell membrane</location>
        <topology evidence="1">Multi-pass membrane protein</topology>
    </subcellularLocation>
</comment>
<proteinExistence type="predicted"/>
<comment type="caution">
    <text evidence="8">The sequence shown here is derived from an EMBL/GenBank/DDBJ whole genome shotgun (WGS) entry which is preliminary data.</text>
</comment>
<organism evidence="8 9">
    <name type="scientific">Littorina saxatilis</name>
    <dbReference type="NCBI Taxonomy" id="31220"/>
    <lineage>
        <taxon>Eukaryota</taxon>
        <taxon>Metazoa</taxon>
        <taxon>Spiralia</taxon>
        <taxon>Lophotrochozoa</taxon>
        <taxon>Mollusca</taxon>
        <taxon>Gastropoda</taxon>
        <taxon>Caenogastropoda</taxon>
        <taxon>Littorinimorpha</taxon>
        <taxon>Littorinoidea</taxon>
        <taxon>Littorinidae</taxon>
        <taxon>Littorina</taxon>
    </lineage>
</organism>
<dbReference type="EMBL" id="JBAMIC010000001">
    <property type="protein sequence ID" value="KAK7116724.1"/>
    <property type="molecule type" value="Genomic_DNA"/>
</dbReference>
<evidence type="ECO:0008006" key="10">
    <source>
        <dbReference type="Google" id="ProtNLM"/>
    </source>
</evidence>
<name>A0AAN9C4W2_9CAEN</name>
<gene>
    <name evidence="8" type="ORF">V1264_002354</name>
</gene>
<evidence type="ECO:0000313" key="9">
    <source>
        <dbReference type="Proteomes" id="UP001374579"/>
    </source>
</evidence>
<dbReference type="Gene3D" id="1.20.1070.10">
    <property type="entry name" value="Rhodopsin 7-helix transmembrane proteins"/>
    <property type="match status" value="1"/>
</dbReference>
<keyword evidence="3" id="KW-0297">G-protein coupled receptor</keyword>
<evidence type="ECO:0000256" key="7">
    <source>
        <dbReference type="SAM" id="Phobius"/>
    </source>
</evidence>